<gene>
    <name evidence="6" type="ORF">GYM71_10310</name>
</gene>
<dbReference type="InterPro" id="IPR009057">
    <property type="entry name" value="Homeodomain-like_sf"/>
</dbReference>
<dbReference type="InterPro" id="IPR035472">
    <property type="entry name" value="RpiR-like_SIS"/>
</dbReference>
<keyword evidence="3" id="KW-0804">Transcription</keyword>
<dbReference type="SUPFAM" id="SSF46689">
    <property type="entry name" value="Homeodomain-like"/>
    <property type="match status" value="1"/>
</dbReference>
<evidence type="ECO:0000313" key="7">
    <source>
        <dbReference type="Proteomes" id="UP000826550"/>
    </source>
</evidence>
<dbReference type="PANTHER" id="PTHR30514:SF1">
    <property type="entry name" value="HTH-TYPE TRANSCRIPTIONAL REGULATOR HEXR-RELATED"/>
    <property type="match status" value="1"/>
</dbReference>
<dbReference type="Pfam" id="PF01418">
    <property type="entry name" value="HTH_6"/>
    <property type="match status" value="1"/>
</dbReference>
<dbReference type="SUPFAM" id="SSF53697">
    <property type="entry name" value="SIS domain"/>
    <property type="match status" value="1"/>
</dbReference>
<keyword evidence="1" id="KW-0805">Transcription regulation</keyword>
<dbReference type="InterPro" id="IPR046348">
    <property type="entry name" value="SIS_dom_sf"/>
</dbReference>
<dbReference type="RefSeq" id="WP_220220415.1">
    <property type="nucleotide sequence ID" value="NZ_CP048268.1"/>
</dbReference>
<feature type="domain" description="HTH rpiR-type" evidence="4">
    <location>
        <begin position="1"/>
        <end position="77"/>
    </location>
</feature>
<dbReference type="PANTHER" id="PTHR30514">
    <property type="entry name" value="GLUCOKINASE"/>
    <property type="match status" value="1"/>
</dbReference>
<dbReference type="EMBL" id="CP048268">
    <property type="protein sequence ID" value="QYN53786.1"/>
    <property type="molecule type" value="Genomic_DNA"/>
</dbReference>
<dbReference type="InterPro" id="IPR000281">
    <property type="entry name" value="HTH_RpiR"/>
</dbReference>
<dbReference type="PROSITE" id="PS51464">
    <property type="entry name" value="SIS"/>
    <property type="match status" value="1"/>
</dbReference>
<dbReference type="CDD" id="cd05013">
    <property type="entry name" value="SIS_RpiR"/>
    <property type="match status" value="1"/>
</dbReference>
<name>A0ABX8WA52_9LACO</name>
<evidence type="ECO:0000256" key="1">
    <source>
        <dbReference type="ARBA" id="ARBA00023015"/>
    </source>
</evidence>
<sequence length="247" mass="28646">MTFEERVISQSINFTDLEDRIVQYFAANKKDIGDLKITYLARRFYTYPNTITRLCHKLGYTGFADLKSSIKNETIDNQKVGDYGAKELQKNLELISQMPWERVLDKLLSAKKINFYSMGQTAYVTRLIVGNFYALDYKSFFYDYPSDLTHIIGHESSDLFFLISLSGNKKPLLKLAREIKSHGNCLITLTNLSVNPLAKLADERLFCYSPDKRIDDYNVTDKVPVLLVMNELFKRYAKRLNKEIKDV</sequence>
<dbReference type="InterPro" id="IPR001347">
    <property type="entry name" value="SIS_dom"/>
</dbReference>
<evidence type="ECO:0000256" key="3">
    <source>
        <dbReference type="ARBA" id="ARBA00023163"/>
    </source>
</evidence>
<dbReference type="InterPro" id="IPR036388">
    <property type="entry name" value="WH-like_DNA-bd_sf"/>
</dbReference>
<keyword evidence="2" id="KW-0238">DNA-binding</keyword>
<dbReference type="Proteomes" id="UP000826550">
    <property type="component" value="Chromosome"/>
</dbReference>
<reference evidence="6 7" key="1">
    <citation type="submission" date="2020-01" db="EMBL/GenBank/DDBJ databases">
        <title>Vast differences in strain-level diversity in the gut microbiota of two closely related honey bee species.</title>
        <authorList>
            <person name="Ellegaard K.M."/>
            <person name="Suenami S."/>
            <person name="Miyazaki R."/>
            <person name="Engel P."/>
        </authorList>
    </citation>
    <scope>NUCLEOTIDE SEQUENCE [LARGE SCALE GENOMIC DNA]</scope>
    <source>
        <strain evidence="6 7">ESL0416</strain>
    </source>
</reference>
<protein>
    <submittedName>
        <fullName evidence="6">MurR/RpiR family transcriptional regulator</fullName>
    </submittedName>
</protein>
<evidence type="ECO:0000259" key="5">
    <source>
        <dbReference type="PROSITE" id="PS51464"/>
    </source>
</evidence>
<organism evidence="6 7">
    <name type="scientific">Lactobacillus panisapium</name>
    <dbReference type="NCBI Taxonomy" id="2012495"/>
    <lineage>
        <taxon>Bacteria</taxon>
        <taxon>Bacillati</taxon>
        <taxon>Bacillota</taxon>
        <taxon>Bacilli</taxon>
        <taxon>Lactobacillales</taxon>
        <taxon>Lactobacillaceae</taxon>
        <taxon>Lactobacillus</taxon>
    </lineage>
</organism>
<dbReference type="PROSITE" id="PS51071">
    <property type="entry name" value="HTH_RPIR"/>
    <property type="match status" value="1"/>
</dbReference>
<dbReference type="Gene3D" id="3.40.50.10490">
    <property type="entry name" value="Glucose-6-phosphate isomerase like protein, domain 1"/>
    <property type="match status" value="1"/>
</dbReference>
<accession>A0ABX8WA52</accession>
<feature type="domain" description="SIS" evidence="5">
    <location>
        <begin position="103"/>
        <end position="242"/>
    </location>
</feature>
<keyword evidence="7" id="KW-1185">Reference proteome</keyword>
<evidence type="ECO:0000259" key="4">
    <source>
        <dbReference type="PROSITE" id="PS51071"/>
    </source>
</evidence>
<evidence type="ECO:0000313" key="6">
    <source>
        <dbReference type="EMBL" id="QYN53786.1"/>
    </source>
</evidence>
<dbReference type="Gene3D" id="1.10.10.10">
    <property type="entry name" value="Winged helix-like DNA-binding domain superfamily/Winged helix DNA-binding domain"/>
    <property type="match status" value="1"/>
</dbReference>
<evidence type="ECO:0000256" key="2">
    <source>
        <dbReference type="ARBA" id="ARBA00023125"/>
    </source>
</evidence>
<dbReference type="Pfam" id="PF01380">
    <property type="entry name" value="SIS"/>
    <property type="match status" value="1"/>
</dbReference>
<dbReference type="InterPro" id="IPR047640">
    <property type="entry name" value="RpiR-like"/>
</dbReference>
<proteinExistence type="predicted"/>